<sequence length="190" mass="20965">MPTRNGVERYNNVAVALHWIIAALLLTQIYIGWTFEDMASGPAKGEWFTWHKTLGVLILLLSVARLAWRLMNPPPPLPADLPQWERTAARINHALFYVVMLGLPLTGWAAISTGRSAATSSMTTLLAGIPWPLIPGLSPASHGAFEFGHGALIKLTYVLIVLHVGAALKHQFVDKRRTANRMPPFSVNER</sequence>
<keyword evidence="16" id="KW-1185">Reference proteome</keyword>
<dbReference type="GO" id="GO:0022904">
    <property type="term" value="P:respiratory electron transport chain"/>
    <property type="evidence" value="ECO:0007669"/>
    <property type="project" value="InterPro"/>
</dbReference>
<organism evidence="15 16">
    <name type="scientific">Sphingomonas dokdonensis</name>
    <dbReference type="NCBI Taxonomy" id="344880"/>
    <lineage>
        <taxon>Bacteria</taxon>
        <taxon>Pseudomonadati</taxon>
        <taxon>Pseudomonadota</taxon>
        <taxon>Alphaproteobacteria</taxon>
        <taxon>Sphingomonadales</taxon>
        <taxon>Sphingomonadaceae</taxon>
        <taxon>Sphingomonas</taxon>
    </lineage>
</organism>
<evidence type="ECO:0000256" key="10">
    <source>
        <dbReference type="ARBA" id="ARBA00023004"/>
    </source>
</evidence>
<feature type="transmembrane region" description="Helical" evidence="13">
    <location>
        <begin position="147"/>
        <end position="168"/>
    </location>
</feature>
<dbReference type="GO" id="GO:0046872">
    <property type="term" value="F:metal ion binding"/>
    <property type="evidence" value="ECO:0007669"/>
    <property type="project" value="UniProtKB-KW"/>
</dbReference>
<dbReference type="GO" id="GO:0009055">
    <property type="term" value="F:electron transfer activity"/>
    <property type="evidence" value="ECO:0007669"/>
    <property type="project" value="InterPro"/>
</dbReference>
<evidence type="ECO:0000256" key="9">
    <source>
        <dbReference type="ARBA" id="ARBA00022989"/>
    </source>
</evidence>
<evidence type="ECO:0000313" key="16">
    <source>
        <dbReference type="Proteomes" id="UP000197290"/>
    </source>
</evidence>
<dbReference type="SUPFAM" id="SSF81342">
    <property type="entry name" value="Transmembrane di-heme cytochromes"/>
    <property type="match status" value="1"/>
</dbReference>
<dbReference type="RefSeq" id="WP_158212207.1">
    <property type="nucleotide sequence ID" value="NZ_NBBI01000007.1"/>
</dbReference>
<evidence type="ECO:0000259" key="14">
    <source>
        <dbReference type="Pfam" id="PF01292"/>
    </source>
</evidence>
<keyword evidence="10" id="KW-0408">Iron</keyword>
<comment type="caution">
    <text evidence="15">The sequence shown here is derived from an EMBL/GenBank/DDBJ whole genome shotgun (WGS) entry which is preliminary data.</text>
</comment>
<reference evidence="15 16" key="1">
    <citation type="submission" date="2017-03" db="EMBL/GenBank/DDBJ databases">
        <title>Genome sequence of Sphingomonas dokdonensis DSM 21029.</title>
        <authorList>
            <person name="Poehlein A."/>
            <person name="Wuebbeler J.H."/>
            <person name="Steinbuechel A."/>
            <person name="Daniel R."/>
        </authorList>
    </citation>
    <scope>NUCLEOTIDE SEQUENCE [LARGE SCALE GENOMIC DNA]</scope>
    <source>
        <strain evidence="15 16">DSM 21029</strain>
    </source>
</reference>
<dbReference type="InterPro" id="IPR016174">
    <property type="entry name" value="Di-haem_cyt_TM"/>
</dbReference>
<feature type="transmembrane region" description="Helical" evidence="13">
    <location>
        <begin position="91"/>
        <end position="111"/>
    </location>
</feature>
<dbReference type="InterPro" id="IPR011577">
    <property type="entry name" value="Cyt_b561_bac/Ni-Hgenase"/>
</dbReference>
<proteinExistence type="inferred from homology"/>
<dbReference type="GO" id="GO:0005886">
    <property type="term" value="C:plasma membrane"/>
    <property type="evidence" value="ECO:0007669"/>
    <property type="project" value="UniProtKB-SubCell"/>
</dbReference>
<dbReference type="PANTHER" id="PTHR30529">
    <property type="entry name" value="CYTOCHROME B561"/>
    <property type="match status" value="1"/>
</dbReference>
<evidence type="ECO:0000256" key="12">
    <source>
        <dbReference type="ARBA" id="ARBA00037975"/>
    </source>
</evidence>
<evidence type="ECO:0000256" key="8">
    <source>
        <dbReference type="ARBA" id="ARBA00022982"/>
    </source>
</evidence>
<evidence type="ECO:0000256" key="6">
    <source>
        <dbReference type="ARBA" id="ARBA00022692"/>
    </source>
</evidence>
<comment type="cofactor">
    <cofactor evidence="1">
        <name>heme b</name>
        <dbReference type="ChEBI" id="CHEBI:60344"/>
    </cofactor>
</comment>
<accession>A0A245ZEE6</accession>
<keyword evidence="7" id="KW-0479">Metal-binding</keyword>
<gene>
    <name evidence="15" type="ORF">SPDO_29260</name>
</gene>
<evidence type="ECO:0000256" key="1">
    <source>
        <dbReference type="ARBA" id="ARBA00001970"/>
    </source>
</evidence>
<evidence type="ECO:0000256" key="2">
    <source>
        <dbReference type="ARBA" id="ARBA00004651"/>
    </source>
</evidence>
<evidence type="ECO:0000256" key="7">
    <source>
        <dbReference type="ARBA" id="ARBA00022723"/>
    </source>
</evidence>
<feature type="domain" description="Cytochrome b561 bacterial/Ni-hydrogenase" evidence="14">
    <location>
        <begin position="9"/>
        <end position="182"/>
    </location>
</feature>
<comment type="similarity">
    <text evidence="12">Belongs to the cytochrome b561 family.</text>
</comment>
<name>A0A245ZEE6_9SPHN</name>
<keyword evidence="11 13" id="KW-0472">Membrane</keyword>
<dbReference type="Proteomes" id="UP000197290">
    <property type="component" value="Unassembled WGS sequence"/>
</dbReference>
<evidence type="ECO:0000256" key="3">
    <source>
        <dbReference type="ARBA" id="ARBA00022448"/>
    </source>
</evidence>
<evidence type="ECO:0000256" key="11">
    <source>
        <dbReference type="ARBA" id="ARBA00023136"/>
    </source>
</evidence>
<keyword evidence="3" id="KW-0813">Transport</keyword>
<keyword evidence="6 13" id="KW-0812">Transmembrane</keyword>
<comment type="subcellular location">
    <subcellularLocation>
        <location evidence="2">Cell membrane</location>
        <topology evidence="2">Multi-pass membrane protein</topology>
    </subcellularLocation>
</comment>
<dbReference type="InterPro" id="IPR052168">
    <property type="entry name" value="Cytochrome_b561_oxidase"/>
</dbReference>
<evidence type="ECO:0000256" key="13">
    <source>
        <dbReference type="SAM" id="Phobius"/>
    </source>
</evidence>
<dbReference type="Pfam" id="PF01292">
    <property type="entry name" value="Ni_hydr_CYTB"/>
    <property type="match status" value="1"/>
</dbReference>
<dbReference type="OrthoDB" id="1247465at2"/>
<dbReference type="GO" id="GO:0020037">
    <property type="term" value="F:heme binding"/>
    <property type="evidence" value="ECO:0007669"/>
    <property type="project" value="TreeGrafter"/>
</dbReference>
<protein>
    <recommendedName>
        <fullName evidence="14">Cytochrome b561 bacterial/Ni-hydrogenase domain-containing protein</fullName>
    </recommendedName>
</protein>
<keyword evidence="5" id="KW-0349">Heme</keyword>
<keyword evidence="4" id="KW-1003">Cell membrane</keyword>
<dbReference type="Gene3D" id="1.20.950.20">
    <property type="entry name" value="Transmembrane di-heme cytochromes, Chain C"/>
    <property type="match status" value="1"/>
</dbReference>
<evidence type="ECO:0000313" key="15">
    <source>
        <dbReference type="EMBL" id="OWK28093.1"/>
    </source>
</evidence>
<dbReference type="PANTHER" id="PTHR30529:SF1">
    <property type="entry name" value="CYTOCHROME B561 HOMOLOG 2"/>
    <property type="match status" value="1"/>
</dbReference>
<evidence type="ECO:0000256" key="5">
    <source>
        <dbReference type="ARBA" id="ARBA00022617"/>
    </source>
</evidence>
<keyword evidence="9 13" id="KW-1133">Transmembrane helix</keyword>
<feature type="transmembrane region" description="Helical" evidence="13">
    <location>
        <begin position="12"/>
        <end position="33"/>
    </location>
</feature>
<dbReference type="AlphaFoldDB" id="A0A245ZEE6"/>
<keyword evidence="8" id="KW-0249">Electron transport</keyword>
<evidence type="ECO:0000256" key="4">
    <source>
        <dbReference type="ARBA" id="ARBA00022475"/>
    </source>
</evidence>
<dbReference type="EMBL" id="NBBI01000007">
    <property type="protein sequence ID" value="OWK28093.1"/>
    <property type="molecule type" value="Genomic_DNA"/>
</dbReference>